<keyword evidence="2" id="KW-0732">Signal</keyword>
<evidence type="ECO:0000256" key="1">
    <source>
        <dbReference type="SAM" id="MobiDB-lite"/>
    </source>
</evidence>
<reference evidence="3 4" key="1">
    <citation type="journal article" date="2023" name="Arcadia Sci">
        <title>De novo assembly of a long-read Amblyomma americanum tick genome.</title>
        <authorList>
            <person name="Chou S."/>
            <person name="Poskanzer K.E."/>
            <person name="Rollins M."/>
            <person name="Thuy-Boun P.S."/>
        </authorList>
    </citation>
    <scope>NUCLEOTIDE SEQUENCE [LARGE SCALE GENOMIC DNA]</scope>
    <source>
        <strain evidence="3">F_SG_1</strain>
        <tissue evidence="3">Salivary glands</tissue>
    </source>
</reference>
<organism evidence="3 4">
    <name type="scientific">Amblyomma americanum</name>
    <name type="common">Lone star tick</name>
    <dbReference type="NCBI Taxonomy" id="6943"/>
    <lineage>
        <taxon>Eukaryota</taxon>
        <taxon>Metazoa</taxon>
        <taxon>Ecdysozoa</taxon>
        <taxon>Arthropoda</taxon>
        <taxon>Chelicerata</taxon>
        <taxon>Arachnida</taxon>
        <taxon>Acari</taxon>
        <taxon>Parasitiformes</taxon>
        <taxon>Ixodida</taxon>
        <taxon>Ixodoidea</taxon>
        <taxon>Ixodidae</taxon>
        <taxon>Amblyomminae</taxon>
        <taxon>Amblyomma</taxon>
    </lineage>
</organism>
<dbReference type="AlphaFoldDB" id="A0AAQ4D8B6"/>
<evidence type="ECO:0000313" key="3">
    <source>
        <dbReference type="EMBL" id="KAK8758706.1"/>
    </source>
</evidence>
<dbReference type="Proteomes" id="UP001321473">
    <property type="component" value="Unassembled WGS sequence"/>
</dbReference>
<feature type="chain" id="PRO_5042909928" description="Secreted protein" evidence="2">
    <location>
        <begin position="26"/>
        <end position="214"/>
    </location>
</feature>
<name>A0AAQ4D8B6_AMBAM</name>
<proteinExistence type="predicted"/>
<evidence type="ECO:0008006" key="5">
    <source>
        <dbReference type="Google" id="ProtNLM"/>
    </source>
</evidence>
<feature type="region of interest" description="Disordered" evidence="1">
    <location>
        <begin position="179"/>
        <end position="214"/>
    </location>
</feature>
<gene>
    <name evidence="3" type="ORF">V5799_003662</name>
</gene>
<evidence type="ECO:0000256" key="2">
    <source>
        <dbReference type="SAM" id="SignalP"/>
    </source>
</evidence>
<keyword evidence="4" id="KW-1185">Reference proteome</keyword>
<comment type="caution">
    <text evidence="3">The sequence shown here is derived from an EMBL/GenBank/DDBJ whole genome shotgun (WGS) entry which is preliminary data.</text>
</comment>
<protein>
    <recommendedName>
        <fullName evidence="5">Secreted protein</fullName>
    </recommendedName>
</protein>
<feature type="compositionally biased region" description="Basic and acidic residues" evidence="1">
    <location>
        <begin position="198"/>
        <end position="214"/>
    </location>
</feature>
<feature type="signal peptide" evidence="2">
    <location>
        <begin position="1"/>
        <end position="25"/>
    </location>
</feature>
<feature type="region of interest" description="Disordered" evidence="1">
    <location>
        <begin position="60"/>
        <end position="84"/>
    </location>
</feature>
<dbReference type="EMBL" id="JARKHS020033774">
    <property type="protein sequence ID" value="KAK8758706.1"/>
    <property type="molecule type" value="Genomic_DNA"/>
</dbReference>
<accession>A0AAQ4D8B6</accession>
<evidence type="ECO:0000313" key="4">
    <source>
        <dbReference type="Proteomes" id="UP001321473"/>
    </source>
</evidence>
<sequence length="214" mass="23336">MRTNMVPAQCLLKITLITFLAVVCADEHPNVPSTEWSRELSSPQTTTNSVTGWLEVSEGQTLSRQGVTPPPFKSRRPTVTGTNSGCRKRVACEAARTLTGVIPISSFWQEIVRGAPEPNSAYFAAWSKGLLNKDCSELYPDCSDSPAGKVLPLVSEVVGPKGLVTSFLERLTAPSAPYVPRDPGASRPSMVMQKLRWKSKESGKSSEDFTRRHA</sequence>